<sequence>MTEIIPSRLLSIPAEIREQIYAYILHPDASRRYHDNEYTSYDYRAALVLFKINRLIYIESRKVFRQLSIFVRIETPWPQAQDHVASEGHVPMLATGEKAMRFNGHHMTVSIDAPEVPLDEAPEQQAFLVLLGDLHLFTTMWYYSNLSHPGLNPQLRLALKLRDPYTPEYEEKRVMKSLQRQLILPFGDVRDLRSLIVTGDPTPYPSIEKELKELHAKPDATPEHCLREATRLKAEGNEQLKKGNLKAALKLYDQAFIAIHVVNKGRVRHIHADRFFGRELRDGNLAGKNGQSERLVLRVQLVANTCLVYNKLENFDEARFWGLRSIMALREAMGVDSNTDLPAQEEAVLGFPAASEMGKIYFRTAVAMKALDDKTNARKLLRVAVIYLPNDPLVAAELASVALRLG</sequence>
<dbReference type="AlphaFoldDB" id="A0AAN7VY47"/>
<organism evidence="1 2">
    <name type="scientific">Elasticomyces elasticus</name>
    <dbReference type="NCBI Taxonomy" id="574655"/>
    <lineage>
        <taxon>Eukaryota</taxon>
        <taxon>Fungi</taxon>
        <taxon>Dikarya</taxon>
        <taxon>Ascomycota</taxon>
        <taxon>Pezizomycotina</taxon>
        <taxon>Dothideomycetes</taxon>
        <taxon>Dothideomycetidae</taxon>
        <taxon>Mycosphaerellales</taxon>
        <taxon>Teratosphaeriaceae</taxon>
        <taxon>Elasticomyces</taxon>
    </lineage>
</organism>
<evidence type="ECO:0000313" key="2">
    <source>
        <dbReference type="Proteomes" id="UP001310594"/>
    </source>
</evidence>
<name>A0AAN7VY47_9PEZI</name>
<reference evidence="1" key="1">
    <citation type="submission" date="2023-08" db="EMBL/GenBank/DDBJ databases">
        <title>Black Yeasts Isolated from many extreme environments.</title>
        <authorList>
            <person name="Coleine C."/>
            <person name="Stajich J.E."/>
            <person name="Selbmann L."/>
        </authorList>
    </citation>
    <scope>NUCLEOTIDE SEQUENCE</scope>
    <source>
        <strain evidence="1">CCFEE 5810</strain>
    </source>
</reference>
<evidence type="ECO:0000313" key="1">
    <source>
        <dbReference type="EMBL" id="KAK5708412.1"/>
    </source>
</evidence>
<dbReference type="Proteomes" id="UP001310594">
    <property type="component" value="Unassembled WGS sequence"/>
</dbReference>
<dbReference type="SUPFAM" id="SSF48452">
    <property type="entry name" value="TPR-like"/>
    <property type="match status" value="1"/>
</dbReference>
<protein>
    <submittedName>
        <fullName evidence="1">Uncharacterized protein</fullName>
    </submittedName>
</protein>
<gene>
    <name evidence="1" type="ORF">LTR97_000952</name>
</gene>
<comment type="caution">
    <text evidence="1">The sequence shown here is derived from an EMBL/GenBank/DDBJ whole genome shotgun (WGS) entry which is preliminary data.</text>
</comment>
<dbReference type="Gene3D" id="1.25.40.10">
    <property type="entry name" value="Tetratricopeptide repeat domain"/>
    <property type="match status" value="1"/>
</dbReference>
<dbReference type="InterPro" id="IPR011990">
    <property type="entry name" value="TPR-like_helical_dom_sf"/>
</dbReference>
<dbReference type="EMBL" id="JAVRQU010000001">
    <property type="protein sequence ID" value="KAK5708412.1"/>
    <property type="molecule type" value="Genomic_DNA"/>
</dbReference>
<proteinExistence type="predicted"/>
<accession>A0AAN7VY47</accession>